<dbReference type="Proteomes" id="UP000469194">
    <property type="component" value="Unassembled WGS sequence"/>
</dbReference>
<evidence type="ECO:0000256" key="2">
    <source>
        <dbReference type="ARBA" id="ARBA00005866"/>
    </source>
</evidence>
<dbReference type="InterPro" id="IPR011013">
    <property type="entry name" value="Gal_mutarotase_sf_dom"/>
</dbReference>
<dbReference type="EMBL" id="WHZW01000004">
    <property type="protein sequence ID" value="NEG88868.1"/>
    <property type="molecule type" value="Genomic_DNA"/>
</dbReference>
<sequence length="288" mass="31177">MSSTFVIRNIVNEDGSALIGDHGAHVINWAPTGQPTVVWQPKAVYLGPNAAVRGGVPVIFPWFNAGFAHGEPTDKKPKHGFARLSFWKADEATLTDRHIRYTLDSDDIDPALVDQLISGPGSRFHAEYDVTVGDTLTMTLTVTNTGDQPLEYETALHTYFHVSDVTTIGVEGLGGATYLDATQPGFPRRAQDDPTVTFDGTTVDRIYYSDDELRVRDEGLGRTIVIGKSGSPQTVVWNPGEVAGNAIGDLAEAEWRDFVCVEAAANRELAVVLAPGESHALSQTVRVE</sequence>
<evidence type="ECO:0000256" key="5">
    <source>
        <dbReference type="PIRSR" id="PIRSR016020-1"/>
    </source>
</evidence>
<evidence type="ECO:0000313" key="6">
    <source>
        <dbReference type="EMBL" id="NEG88868.1"/>
    </source>
</evidence>
<keyword evidence="3 4" id="KW-0413">Isomerase</keyword>
<comment type="catalytic activity">
    <reaction evidence="1">
        <text>alpha-D-glucose 6-phosphate = beta-D-glucose 6-phosphate</text>
        <dbReference type="Rhea" id="RHEA:16249"/>
        <dbReference type="ChEBI" id="CHEBI:58225"/>
        <dbReference type="ChEBI" id="CHEBI:58247"/>
        <dbReference type="EC" id="5.1.3.15"/>
    </reaction>
</comment>
<dbReference type="GO" id="GO:0047938">
    <property type="term" value="F:glucose-6-phosphate 1-epimerase activity"/>
    <property type="evidence" value="ECO:0007669"/>
    <property type="project" value="UniProtKB-UniRule"/>
</dbReference>
<dbReference type="Gene3D" id="2.70.98.10">
    <property type="match status" value="1"/>
</dbReference>
<gene>
    <name evidence="6" type="ORF">GFD25_02350</name>
</gene>
<keyword evidence="7" id="KW-1185">Reference proteome</keyword>
<dbReference type="GO" id="GO:0030246">
    <property type="term" value="F:carbohydrate binding"/>
    <property type="evidence" value="ECO:0007669"/>
    <property type="project" value="UniProtKB-UniRule"/>
</dbReference>
<dbReference type="PANTHER" id="PTHR11122">
    <property type="entry name" value="APOSPORY-ASSOCIATED PROTEIN C-RELATED"/>
    <property type="match status" value="1"/>
</dbReference>
<accession>A0A6N9Z2Q9</accession>
<proteinExistence type="inferred from homology"/>
<dbReference type="InterPro" id="IPR008183">
    <property type="entry name" value="Aldose_1/G6P_1-epimerase"/>
</dbReference>
<comment type="similarity">
    <text evidence="2 4">Belongs to the glucose-6-phosphate 1-epimerase family.</text>
</comment>
<reference evidence="6 7" key="1">
    <citation type="submission" date="2019-10" db="EMBL/GenBank/DDBJ databases">
        <title>Bifidobacterium from non-human primates.</title>
        <authorList>
            <person name="Modesto M."/>
        </authorList>
    </citation>
    <scope>NUCLEOTIDE SEQUENCE [LARGE SCALE GENOMIC DNA]</scope>
    <source>
        <strain evidence="6 7">TRE17</strain>
    </source>
</reference>
<dbReference type="EC" id="5.1.3.15" evidence="4"/>
<evidence type="ECO:0000313" key="7">
    <source>
        <dbReference type="Proteomes" id="UP000469194"/>
    </source>
</evidence>
<evidence type="ECO:0000256" key="1">
    <source>
        <dbReference type="ARBA" id="ARBA00001096"/>
    </source>
</evidence>
<evidence type="ECO:0000256" key="3">
    <source>
        <dbReference type="ARBA" id="ARBA00023235"/>
    </source>
</evidence>
<dbReference type="GO" id="GO:0005975">
    <property type="term" value="P:carbohydrate metabolic process"/>
    <property type="evidence" value="ECO:0007669"/>
    <property type="project" value="InterPro"/>
</dbReference>
<feature type="active site" evidence="5">
    <location>
        <position position="262"/>
    </location>
</feature>
<feature type="active site" evidence="5">
    <location>
        <position position="157"/>
    </location>
</feature>
<dbReference type="InterPro" id="IPR014718">
    <property type="entry name" value="GH-type_carb-bd"/>
</dbReference>
<dbReference type="CDD" id="cd09020">
    <property type="entry name" value="D-hex-6-P-epi_like"/>
    <property type="match status" value="1"/>
</dbReference>
<comment type="caution">
    <text evidence="6">The sequence shown here is derived from an EMBL/GenBank/DDBJ whole genome shotgun (WGS) entry which is preliminary data.</text>
</comment>
<dbReference type="PANTHER" id="PTHR11122:SF13">
    <property type="entry name" value="GLUCOSE-6-PHOSPHATE 1-EPIMERASE"/>
    <property type="match status" value="1"/>
</dbReference>
<dbReference type="PIRSF" id="PIRSF016020">
    <property type="entry name" value="PHexose_mutarotase"/>
    <property type="match status" value="1"/>
</dbReference>
<organism evidence="6 7">
    <name type="scientific">Bifidobacterium aerophilum</name>
    <dbReference type="NCBI Taxonomy" id="1798155"/>
    <lineage>
        <taxon>Bacteria</taxon>
        <taxon>Bacillati</taxon>
        <taxon>Actinomycetota</taxon>
        <taxon>Actinomycetes</taxon>
        <taxon>Bifidobacteriales</taxon>
        <taxon>Bifidobacteriaceae</taxon>
        <taxon>Bifidobacterium</taxon>
    </lineage>
</organism>
<dbReference type="InterPro" id="IPR025532">
    <property type="entry name" value="G6P_1-epimerase"/>
</dbReference>
<dbReference type="AlphaFoldDB" id="A0A6N9Z2Q9"/>
<protein>
    <recommendedName>
        <fullName evidence="4">Putative glucose-6-phosphate 1-epimerase</fullName>
        <ecNumber evidence="4">5.1.3.15</ecNumber>
    </recommendedName>
</protein>
<name>A0A6N9Z2Q9_9BIFI</name>
<dbReference type="Pfam" id="PF01263">
    <property type="entry name" value="Aldose_epim"/>
    <property type="match status" value="1"/>
</dbReference>
<evidence type="ECO:0000256" key="4">
    <source>
        <dbReference type="PIRNR" id="PIRNR016020"/>
    </source>
</evidence>
<dbReference type="RefSeq" id="WP_163229605.1">
    <property type="nucleotide sequence ID" value="NZ_WHZW01000004.1"/>
</dbReference>
<dbReference type="SUPFAM" id="SSF74650">
    <property type="entry name" value="Galactose mutarotase-like"/>
    <property type="match status" value="1"/>
</dbReference>